<evidence type="ECO:0000313" key="2">
    <source>
        <dbReference type="EMBL" id="ELQ74694.1"/>
    </source>
</evidence>
<keyword evidence="3" id="KW-1185">Reference proteome</keyword>
<feature type="region of interest" description="Disordered" evidence="1">
    <location>
        <begin position="127"/>
        <end position="173"/>
    </location>
</feature>
<reference evidence="2 3" key="1">
    <citation type="journal article" date="2012" name="PLoS Pathog.">
        <title>The genome of the obligate intracellular parasite Trachipleistophora hominis: new insights into microsporidian genome dynamics and reductive evolution.</title>
        <authorList>
            <person name="Heinz E."/>
            <person name="Williams T.A."/>
            <person name="Nakjang S."/>
            <person name="Noel C.J."/>
            <person name="Swan D.C."/>
            <person name="Goldberg A.V."/>
            <person name="Harris S.R."/>
            <person name="Weinmaier T."/>
            <person name="Markert S."/>
            <person name="Becher D."/>
            <person name="Bernhardt J."/>
            <person name="Dagan T."/>
            <person name="Hacker C."/>
            <person name="Lucocq J.M."/>
            <person name="Schweder T."/>
            <person name="Rattei T."/>
            <person name="Hall N."/>
            <person name="Hirt R.P."/>
            <person name="Embley T.M."/>
        </authorList>
    </citation>
    <scope>NUCLEOTIDE SEQUENCE [LARGE SCALE GENOMIC DNA]</scope>
</reference>
<dbReference type="InParanoid" id="L7JTH1"/>
<evidence type="ECO:0000256" key="1">
    <source>
        <dbReference type="SAM" id="MobiDB-lite"/>
    </source>
</evidence>
<gene>
    <name evidence="2" type="ORF">THOM_2381</name>
</gene>
<feature type="compositionally biased region" description="Basic and acidic residues" evidence="1">
    <location>
        <begin position="127"/>
        <end position="151"/>
    </location>
</feature>
<dbReference type="Proteomes" id="UP000011185">
    <property type="component" value="Unassembled WGS sequence"/>
</dbReference>
<dbReference type="VEuPathDB" id="MicrosporidiaDB:THOM_2381"/>
<dbReference type="OrthoDB" id="10600739at2759"/>
<accession>L7JTH1</accession>
<dbReference type="AlphaFoldDB" id="L7JTH1"/>
<name>L7JTH1_TRAHO</name>
<proteinExistence type="predicted"/>
<organism evidence="2 3">
    <name type="scientific">Trachipleistophora hominis</name>
    <name type="common">Microsporidian parasite</name>
    <dbReference type="NCBI Taxonomy" id="72359"/>
    <lineage>
        <taxon>Eukaryota</taxon>
        <taxon>Fungi</taxon>
        <taxon>Fungi incertae sedis</taxon>
        <taxon>Microsporidia</taxon>
        <taxon>Pleistophoridae</taxon>
        <taxon>Trachipleistophora</taxon>
    </lineage>
</organism>
<evidence type="ECO:0000313" key="3">
    <source>
        <dbReference type="Proteomes" id="UP000011185"/>
    </source>
</evidence>
<dbReference type="HOGENOM" id="CLU_1008969_0_0_1"/>
<dbReference type="EMBL" id="JH994030">
    <property type="protein sequence ID" value="ELQ74694.1"/>
    <property type="molecule type" value="Genomic_DNA"/>
</dbReference>
<protein>
    <submittedName>
        <fullName evidence="2">Uncharacterized protein</fullName>
    </submittedName>
</protein>
<sequence length="276" mass="31993">MPFFQLSYIHRLSSLAFSFYLDMLFDPDTAISTLAARYVHRLTKMYDITVSKHNLEHLFIVVTRCNDTVRKYIIKTIGNLVFDEQTIDCLSVCIGQLDIKYLIDCAEKVVGNNTELVKRAIKKWSDKKAEDEDKKENNIEMNEKDVNDLERMQNGSNKGNVKDQSENDVDEGITGDEQAYNEVVDHHDENSTRVVSEVDHVSDPLPVHTMNDNSSINRSLFKENNLGQSLFAFFLGPSNDYLQVFVQMNKHKSKNIQKRERDVCFEKIDHIFEGRW</sequence>